<evidence type="ECO:0000313" key="5">
    <source>
        <dbReference type="Proteomes" id="UP000295763"/>
    </source>
</evidence>
<keyword evidence="1 4" id="KW-0808">Transferase</keyword>
<dbReference type="InterPro" id="IPR051091">
    <property type="entry name" value="O-Glucosyltr/Glycosyltrsf_90"/>
</dbReference>
<dbReference type="SMART" id="SM00672">
    <property type="entry name" value="CAP10"/>
    <property type="match status" value="1"/>
</dbReference>
<dbReference type="EMBL" id="SLYB01000003">
    <property type="protein sequence ID" value="TCP96852.1"/>
    <property type="molecule type" value="Genomic_DNA"/>
</dbReference>
<evidence type="ECO:0000313" key="4">
    <source>
        <dbReference type="EMBL" id="TCP96852.1"/>
    </source>
</evidence>
<reference evidence="4 5" key="1">
    <citation type="submission" date="2019-03" db="EMBL/GenBank/DDBJ databases">
        <title>Genomic Encyclopedia of Type Strains, Phase IV (KMG-IV): sequencing the most valuable type-strain genomes for metagenomic binning, comparative biology and taxonomic classification.</title>
        <authorList>
            <person name="Goeker M."/>
        </authorList>
    </citation>
    <scope>NUCLEOTIDE SEQUENCE [LARGE SCALE GENOMIC DNA]</scope>
    <source>
        <strain evidence="4 5">DSM 28404</strain>
    </source>
</reference>
<dbReference type="PANTHER" id="PTHR12203">
    <property type="entry name" value="KDEL LYS-ASP-GLU-LEU CONTAINING - RELATED"/>
    <property type="match status" value="1"/>
</dbReference>
<dbReference type="GO" id="GO:0016740">
    <property type="term" value="F:transferase activity"/>
    <property type="evidence" value="ECO:0007669"/>
    <property type="project" value="UniProtKB-KW"/>
</dbReference>
<gene>
    <name evidence="4" type="ORF">EDC44_10349</name>
</gene>
<proteinExistence type="predicted"/>
<evidence type="ECO:0000256" key="2">
    <source>
        <dbReference type="SAM" id="MobiDB-lite"/>
    </source>
</evidence>
<feature type="domain" description="Glycosyl transferase CAP10" evidence="3">
    <location>
        <begin position="81"/>
        <end position="298"/>
    </location>
</feature>
<feature type="region of interest" description="Disordered" evidence="2">
    <location>
        <begin position="1"/>
        <end position="25"/>
    </location>
</feature>
<evidence type="ECO:0000259" key="3">
    <source>
        <dbReference type="SMART" id="SM00672"/>
    </source>
</evidence>
<dbReference type="InterPro" id="IPR006598">
    <property type="entry name" value="CAP10"/>
</dbReference>
<name>A0A4R2TPG3_9PAST</name>
<dbReference type="RefSeq" id="WP_131974934.1">
    <property type="nucleotide sequence ID" value="NZ_SLYB01000003.1"/>
</dbReference>
<dbReference type="Proteomes" id="UP000295763">
    <property type="component" value="Unassembled WGS sequence"/>
</dbReference>
<dbReference type="AlphaFoldDB" id="A0A4R2TPG3"/>
<organism evidence="4 5">
    <name type="scientific">Cricetibacter osteomyelitidis</name>
    <dbReference type="NCBI Taxonomy" id="1521931"/>
    <lineage>
        <taxon>Bacteria</taxon>
        <taxon>Pseudomonadati</taxon>
        <taxon>Pseudomonadota</taxon>
        <taxon>Gammaproteobacteria</taxon>
        <taxon>Pasteurellales</taxon>
        <taxon>Pasteurellaceae</taxon>
        <taxon>Cricetibacter</taxon>
    </lineage>
</organism>
<accession>A0A4R2TPG3</accession>
<keyword evidence="5" id="KW-1185">Reference proteome</keyword>
<sequence>MIITINKAKARPATKPAETPNRPKPRFSIVPQDAHIKISIQDGMISRVEQVGHMAVRGESSLKMVIDALIGLFQKRSINKDIVIHVGDFPDTVLEKNHFYYCVADRKDLPHAVPDFVADSWTVAGVENYTDTLNEIIARGKMPFESDRLFWIGNVQTHSNRTKLMEIAQAHPDKIEAYSTFIGKALKGGADVPYVSLPDHCKYKYLIDIEGVGYSGRIPFLLATGRVLFIQERKWKSWFHFDLEAYKHFIPVKNDLSDLLKQLVWVDEQGDDFYQKITKNALEFVQSHLTYQKAVEIWQQRLLAE</sequence>
<dbReference type="Pfam" id="PF05686">
    <property type="entry name" value="Glyco_transf_90"/>
    <property type="match status" value="1"/>
</dbReference>
<dbReference type="PANTHER" id="PTHR12203:SF35">
    <property type="entry name" value="PROTEIN O-GLUCOSYLTRANSFERASE 1"/>
    <property type="match status" value="1"/>
</dbReference>
<comment type="caution">
    <text evidence="4">The sequence shown here is derived from an EMBL/GenBank/DDBJ whole genome shotgun (WGS) entry which is preliminary data.</text>
</comment>
<evidence type="ECO:0000256" key="1">
    <source>
        <dbReference type="ARBA" id="ARBA00022679"/>
    </source>
</evidence>
<protein>
    <submittedName>
        <fullName evidence="4">Glycosyl transferase family 90</fullName>
    </submittedName>
</protein>
<dbReference type="OrthoDB" id="767964at2"/>